<proteinExistence type="predicted"/>
<protein>
    <submittedName>
        <fullName evidence="2">Uncharacterized protein</fullName>
    </submittedName>
</protein>
<dbReference type="RefSeq" id="XP_060281937.1">
    <property type="nucleotide sequence ID" value="XM_060422063.1"/>
</dbReference>
<dbReference type="AlphaFoldDB" id="A0AAJ0BZ04"/>
<feature type="region of interest" description="Disordered" evidence="1">
    <location>
        <begin position="1"/>
        <end position="23"/>
    </location>
</feature>
<comment type="caution">
    <text evidence="2">The sequence shown here is derived from an EMBL/GenBank/DDBJ whole genome shotgun (WGS) entry which is preliminary data.</text>
</comment>
<name>A0AAJ0BZ04_9PEZI</name>
<reference evidence="2" key="1">
    <citation type="submission" date="2023-06" db="EMBL/GenBank/DDBJ databases">
        <title>Genome-scale phylogeny and comparative genomics of the fungal order Sordariales.</title>
        <authorList>
            <consortium name="Lawrence Berkeley National Laboratory"/>
            <person name="Hensen N."/>
            <person name="Bonometti L."/>
            <person name="Westerberg I."/>
            <person name="Brannstrom I.O."/>
            <person name="Guillou S."/>
            <person name="Cros-Aarteil S."/>
            <person name="Calhoun S."/>
            <person name="Haridas S."/>
            <person name="Kuo A."/>
            <person name="Mondo S."/>
            <person name="Pangilinan J."/>
            <person name="Riley R."/>
            <person name="Labutti K."/>
            <person name="Andreopoulos B."/>
            <person name="Lipzen A."/>
            <person name="Chen C."/>
            <person name="Yanf M."/>
            <person name="Daum C."/>
            <person name="Ng V."/>
            <person name="Clum A."/>
            <person name="Steindorff A."/>
            <person name="Ohm R."/>
            <person name="Martin F."/>
            <person name="Silar P."/>
            <person name="Natvig D."/>
            <person name="Lalanne C."/>
            <person name="Gautier V."/>
            <person name="Ament-Velasquez S.L."/>
            <person name="Kruys A."/>
            <person name="Hutchinson M.I."/>
            <person name="Powell A.J."/>
            <person name="Barry K."/>
            <person name="Miller A.N."/>
            <person name="Grigoriev I.V."/>
            <person name="Debuchy R."/>
            <person name="Gladieux P."/>
            <person name="Thoren M.H."/>
            <person name="Johannesson H."/>
        </authorList>
    </citation>
    <scope>NUCLEOTIDE SEQUENCE</scope>
    <source>
        <strain evidence="2">8032-3</strain>
    </source>
</reference>
<evidence type="ECO:0000313" key="2">
    <source>
        <dbReference type="EMBL" id="KAK1765724.1"/>
    </source>
</evidence>
<feature type="compositionally biased region" description="Polar residues" evidence="1">
    <location>
        <begin position="9"/>
        <end position="23"/>
    </location>
</feature>
<dbReference type="GeneID" id="85305250"/>
<sequence>MRTRGEWACQTSSRPRPSQTASWTRRPVAIKGEVIRFPSPLDKRFWGGRPNDTCRRKVGSVESNLQSMSGRMPSTTPVSMADPFASQPGRPFFSSTSDWTPRLFRTALPVWRENGGTIPTAAADTQLNPSSHQRGLRGRVRASIGLHVTMVWCRQVQSPFPRCQVTTRHDLLYRRQPGIGVSIQVLSTYQIACSGRQCGKRRIAGAWSPRAYPGREAKGGNQDQK</sequence>
<gene>
    <name evidence="2" type="ORF">QBC33DRAFT_132901</name>
</gene>
<evidence type="ECO:0000313" key="3">
    <source>
        <dbReference type="Proteomes" id="UP001244011"/>
    </source>
</evidence>
<dbReference type="Proteomes" id="UP001244011">
    <property type="component" value="Unassembled WGS sequence"/>
</dbReference>
<accession>A0AAJ0BZ04</accession>
<keyword evidence="3" id="KW-1185">Reference proteome</keyword>
<evidence type="ECO:0000256" key="1">
    <source>
        <dbReference type="SAM" id="MobiDB-lite"/>
    </source>
</evidence>
<dbReference type="EMBL" id="MU839014">
    <property type="protein sequence ID" value="KAK1765724.1"/>
    <property type="molecule type" value="Genomic_DNA"/>
</dbReference>
<organism evidence="2 3">
    <name type="scientific">Phialemonium atrogriseum</name>
    <dbReference type="NCBI Taxonomy" id="1093897"/>
    <lineage>
        <taxon>Eukaryota</taxon>
        <taxon>Fungi</taxon>
        <taxon>Dikarya</taxon>
        <taxon>Ascomycota</taxon>
        <taxon>Pezizomycotina</taxon>
        <taxon>Sordariomycetes</taxon>
        <taxon>Sordariomycetidae</taxon>
        <taxon>Cephalothecales</taxon>
        <taxon>Cephalothecaceae</taxon>
        <taxon>Phialemonium</taxon>
    </lineage>
</organism>